<dbReference type="CDD" id="cd05301">
    <property type="entry name" value="GDH"/>
    <property type="match status" value="1"/>
</dbReference>
<dbReference type="Pfam" id="PF00389">
    <property type="entry name" value="2-Hacid_dh"/>
    <property type="match status" value="1"/>
</dbReference>
<dbReference type="Gene3D" id="3.40.50.720">
    <property type="entry name" value="NAD(P)-binding Rossmann-like Domain"/>
    <property type="match status" value="2"/>
</dbReference>
<proteinExistence type="inferred from homology"/>
<dbReference type="SUPFAM" id="SSF51735">
    <property type="entry name" value="NAD(P)-binding Rossmann-fold domains"/>
    <property type="match status" value="1"/>
</dbReference>
<evidence type="ECO:0000313" key="8">
    <source>
        <dbReference type="EMBL" id="RNG35703.1"/>
    </source>
</evidence>
<comment type="similarity">
    <text evidence="1 4">Belongs to the D-isomer specific 2-hydroxyacid dehydrogenase family.</text>
</comment>
<evidence type="ECO:0000259" key="6">
    <source>
        <dbReference type="Pfam" id="PF00389"/>
    </source>
</evidence>
<dbReference type="FunFam" id="3.40.50.720:FF:000203">
    <property type="entry name" value="D-3-phosphoglycerate dehydrogenase (SerA)"/>
    <property type="match status" value="1"/>
</dbReference>
<evidence type="ECO:0000256" key="5">
    <source>
        <dbReference type="SAM" id="MobiDB-lite"/>
    </source>
</evidence>
<keyword evidence="9" id="KW-1185">Reference proteome</keyword>
<feature type="region of interest" description="Disordered" evidence="5">
    <location>
        <begin position="314"/>
        <end position="333"/>
    </location>
</feature>
<feature type="domain" description="D-isomer specific 2-hydroxyacid dehydrogenase catalytic" evidence="6">
    <location>
        <begin position="25"/>
        <end position="318"/>
    </location>
</feature>
<dbReference type="GO" id="GO:0016618">
    <property type="term" value="F:hydroxypyruvate reductase [NAD(P)H] activity"/>
    <property type="evidence" value="ECO:0007669"/>
    <property type="project" value="TreeGrafter"/>
</dbReference>
<dbReference type="EMBL" id="RIBZ01000049">
    <property type="protein sequence ID" value="RNG35703.1"/>
    <property type="molecule type" value="Genomic_DNA"/>
</dbReference>
<dbReference type="AlphaFoldDB" id="A0A3M8X5J5"/>
<accession>A0A3M8X5J5</accession>
<dbReference type="Pfam" id="PF02826">
    <property type="entry name" value="2-Hacid_dh_C"/>
    <property type="match status" value="1"/>
</dbReference>
<dbReference type="SUPFAM" id="SSF52283">
    <property type="entry name" value="Formate/glycerate dehydrogenase catalytic domain-like"/>
    <property type="match status" value="1"/>
</dbReference>
<dbReference type="PANTHER" id="PTHR10996:SF283">
    <property type="entry name" value="GLYOXYLATE_HYDROXYPYRUVATE REDUCTASE B"/>
    <property type="match status" value="1"/>
</dbReference>
<evidence type="ECO:0000256" key="2">
    <source>
        <dbReference type="ARBA" id="ARBA00023002"/>
    </source>
</evidence>
<evidence type="ECO:0000256" key="1">
    <source>
        <dbReference type="ARBA" id="ARBA00005854"/>
    </source>
</evidence>
<organism evidence="8 9">
    <name type="scientific">Streptomyces botrytidirepellens</name>
    <dbReference type="NCBI Taxonomy" id="2486417"/>
    <lineage>
        <taxon>Bacteria</taxon>
        <taxon>Bacillati</taxon>
        <taxon>Actinomycetota</taxon>
        <taxon>Actinomycetes</taxon>
        <taxon>Kitasatosporales</taxon>
        <taxon>Streptomycetaceae</taxon>
        <taxon>Streptomyces</taxon>
    </lineage>
</organism>
<dbReference type="InterPro" id="IPR006140">
    <property type="entry name" value="D-isomer_DH_NAD-bd"/>
</dbReference>
<dbReference type="Proteomes" id="UP000275401">
    <property type="component" value="Unassembled WGS sequence"/>
</dbReference>
<gene>
    <name evidence="8" type="ORF">EEJ42_03765</name>
</gene>
<evidence type="ECO:0000259" key="7">
    <source>
        <dbReference type="Pfam" id="PF02826"/>
    </source>
</evidence>
<dbReference type="RefSeq" id="WP_123098584.1">
    <property type="nucleotide sequence ID" value="NZ_RIBZ01000049.1"/>
</dbReference>
<evidence type="ECO:0000256" key="3">
    <source>
        <dbReference type="ARBA" id="ARBA00023027"/>
    </source>
</evidence>
<name>A0A3M8X5J5_9ACTN</name>
<dbReference type="PANTHER" id="PTHR10996">
    <property type="entry name" value="2-HYDROXYACID DEHYDROGENASE-RELATED"/>
    <property type="match status" value="1"/>
</dbReference>
<protein>
    <submittedName>
        <fullName evidence="8">D-glycerate dehydrogenase</fullName>
    </submittedName>
</protein>
<dbReference type="PROSITE" id="PS00670">
    <property type="entry name" value="D_2_HYDROXYACID_DH_2"/>
    <property type="match status" value="1"/>
</dbReference>
<reference evidence="8 9" key="1">
    <citation type="submission" date="2018-11" db="EMBL/GenBank/DDBJ databases">
        <title>The Potential of Streptomyces as Biocontrol Agents against the Tomato grey mould, Botrytis cinerea (Gray mold) Frontiers in Microbiology.</title>
        <authorList>
            <person name="Li D."/>
        </authorList>
    </citation>
    <scope>NUCLEOTIDE SEQUENCE [LARGE SCALE GENOMIC DNA]</scope>
    <source>
        <strain evidence="8 9">NEAU-LD23</strain>
    </source>
</reference>
<dbReference type="GO" id="GO:0005829">
    <property type="term" value="C:cytosol"/>
    <property type="evidence" value="ECO:0007669"/>
    <property type="project" value="TreeGrafter"/>
</dbReference>
<dbReference type="InterPro" id="IPR006139">
    <property type="entry name" value="D-isomer_2_OHA_DH_cat_dom"/>
</dbReference>
<dbReference type="InterPro" id="IPR036291">
    <property type="entry name" value="NAD(P)-bd_dom_sf"/>
</dbReference>
<dbReference type="InterPro" id="IPR029753">
    <property type="entry name" value="D-isomer_DH_CS"/>
</dbReference>
<keyword evidence="2 4" id="KW-0560">Oxidoreductase</keyword>
<evidence type="ECO:0000313" key="9">
    <source>
        <dbReference type="Proteomes" id="UP000275401"/>
    </source>
</evidence>
<feature type="domain" description="D-isomer specific 2-hydroxyacid dehydrogenase NAD-binding" evidence="7">
    <location>
        <begin position="111"/>
        <end position="289"/>
    </location>
</feature>
<sequence length="333" mass="34605">MTQRVLTTRPALPGQGLDRLAARSDLVRWDGHGKPEPAELHELAAGASGILCLGNDRVDAALLDAAGPSLKVVGLASMGFDGVDREAAAERGVVVTHTPGVLAETTADLTFGLILMARRRLGAASDSLAAGRWDLFRMDDYLGLDIHGATLGLVGFGQIGRAVARRAQGFGMRVLHHDPFAPDDTQDPPSKAVDLPTLLAEADVVSLHVPLTPETRHLIGAAELAAMKPTATLVSTSRGGVIDENALLHAVREGGIHSAGLDVYEREPMGTDLSPLVGEPRVATLPHIGSATEATRAAMVDLAVDNILEVLAGRPATTPLPGSAGLPGVPTRP</sequence>
<comment type="caution">
    <text evidence="8">The sequence shown here is derived from an EMBL/GenBank/DDBJ whole genome shotgun (WGS) entry which is preliminary data.</text>
</comment>
<keyword evidence="3" id="KW-0520">NAD</keyword>
<evidence type="ECO:0000256" key="4">
    <source>
        <dbReference type="RuleBase" id="RU003719"/>
    </source>
</evidence>
<dbReference type="GO" id="GO:0030267">
    <property type="term" value="F:glyoxylate reductase (NADPH) activity"/>
    <property type="evidence" value="ECO:0007669"/>
    <property type="project" value="TreeGrafter"/>
</dbReference>
<dbReference type="GO" id="GO:0051287">
    <property type="term" value="F:NAD binding"/>
    <property type="evidence" value="ECO:0007669"/>
    <property type="project" value="InterPro"/>
</dbReference>
<dbReference type="InterPro" id="IPR050223">
    <property type="entry name" value="D-isomer_2-hydroxyacid_DH"/>
</dbReference>